<dbReference type="InterPro" id="IPR003165">
    <property type="entry name" value="Piwi"/>
</dbReference>
<dbReference type="InterPro" id="IPR032472">
    <property type="entry name" value="ArgoL2"/>
</dbReference>
<dbReference type="SUPFAM" id="SSF53098">
    <property type="entry name" value="Ribonuclease H-like"/>
    <property type="match status" value="1"/>
</dbReference>
<feature type="repeat" description="WD" evidence="1">
    <location>
        <begin position="1067"/>
        <end position="1108"/>
    </location>
</feature>
<evidence type="ECO:0000256" key="1">
    <source>
        <dbReference type="PROSITE-ProRule" id="PRU00221"/>
    </source>
</evidence>
<dbReference type="CDD" id="cd02846">
    <property type="entry name" value="PAZ_argonaute_like"/>
    <property type="match status" value="1"/>
</dbReference>
<dbReference type="PROSITE" id="PS50082">
    <property type="entry name" value="WD_REPEATS_2"/>
    <property type="match status" value="1"/>
</dbReference>
<keyword evidence="1" id="KW-0853">WD repeat</keyword>
<dbReference type="EMBL" id="CAJNOL010000465">
    <property type="protein sequence ID" value="CAF1077147.1"/>
    <property type="molecule type" value="Genomic_DNA"/>
</dbReference>
<gene>
    <name evidence="6" type="ORF">JXQ802_LOCUS17991</name>
    <name evidence="5" type="ORF">PYM288_LOCUS12347</name>
</gene>
<accession>A0A814MBM1</accession>
<feature type="region of interest" description="Disordered" evidence="2">
    <location>
        <begin position="1"/>
        <end position="65"/>
    </location>
</feature>
<feature type="domain" description="PAZ" evidence="3">
    <location>
        <begin position="289"/>
        <end position="409"/>
    </location>
</feature>
<protein>
    <submittedName>
        <fullName evidence="6">Uncharacterized protein</fullName>
    </submittedName>
</protein>
<dbReference type="InterPro" id="IPR012337">
    <property type="entry name" value="RNaseH-like_sf"/>
</dbReference>
<reference evidence="6" key="1">
    <citation type="submission" date="2021-02" db="EMBL/GenBank/DDBJ databases">
        <authorList>
            <person name="Nowell W R."/>
        </authorList>
    </citation>
    <scope>NUCLEOTIDE SEQUENCE</scope>
</reference>
<dbReference type="SUPFAM" id="SSF101690">
    <property type="entry name" value="PAZ domain"/>
    <property type="match status" value="1"/>
</dbReference>
<dbReference type="SMART" id="SM00949">
    <property type="entry name" value="PAZ"/>
    <property type="match status" value="1"/>
</dbReference>
<sequence length="1603" mass="184658">MSKRPSRSTGSTVPKLISSNPTRSTVTVPERSQSEYPTLTEAMNRVSLGGSESTSEARSQTTRPSYQRRILYSAVPDSAVLTPIHRPDEYGKAGKSIQIYTNHFRVSIDDAIVNQYDIEISMVRRDGKLCSARKNERWQTLQELSKKEKNFPIVWYDEGKNLYTRELLTDFTKPIRITLKINNEDKIFEFKVLNLVRQEKIRDIFDFINGRTVTRPRDPVRVIETLFKQSIRNDLVCIRNKFYSRRQKLIDLGDGRGMASGFHQALCLTHGGPTLNINLAFTCFYLPLNFVDFSCKYLRKDITQRITETEIEGIKRLFKNLPIETTHTGRPLRYRVKGFGKSANQLTFNLHSDKDQTTATTLEKSISVAEYFSIKYKRLEYPHLPCVDARNSNEEKAHWLPMEVVKIVEWERALRPLDSVQRALVSKTTIIKPDKRYDDIMKIVRQRNFQSDSYLRALNIKVDTNEMIQIKARILPTPEVKYRGSKNNEVAEDVAVGKWSIRNRFYNSPMINQWGMIYFGPKLDKYIIDILTDFQNQLPQLTAEFGVIFTSKPKTIAQPPRSEEIEVAMKRASNEKWQIAIVVLNDVQPEVYECIKQWGNQTLGVTTQCVNFQSLQRNSGKYRMYVQNLSQKINAKIGGINGIVNLKAALSHSSHEDLFMFFGADVTHTTCSIDHSSIAAVVGSCDPTCSRYAARLSEQYPKQGRCSVEIIKELDKMIIDLLKVFIRTCGNRLPNRIVFYRDGVDDGQFQKVLDNEINKIKDACRVVYGKLQLPRLTFVIAKRGHNTRFFGYDGQRTSNIEAGTVIDQDITHPSQFDFYLCSQAAIMGTSRPTLYHVLHDENGFSSDDIQQLTYWLCHTDARCTKSVSVPAPIHYADLAAHAARMYKFGDDLDRHEEKSVDDDFDESENISLKDIETKVMILNDKIQNNMCSLLSCDMNEQLSRLNDISYSKDGRYFVVGQGNGYINIYEAQTDRDGTGTDTNVQRINFHAMCYRLLIHENVLFTATSDLELKVYSFPQANAEQVFMKFNHLVSARCASNGLLFIGTRNAEVVMINLNDGSKEKKEFHGHEDAILWLSINDDEKLLATSSIDGRVRVYSIDQQMLIKSFNVINKSNDIESAQSLARIDWDTIENLLAIPVKNRIYFYEIKYWKLEKMFEDNTVEEFIDLIDYSPCKNFFIITYRRLKLVIINRKTLNVCMIYSSNNTISSLAWNPTGSSMITCGTKEDVIINLHIMSRSVEQRSFKNLININRDLVDEKFIFLTIYALFFLSCNNINLFHDQDFKLNSYKNGYKSYAFVYDKNALDIKFTMFLGDGNLTVYAERCFNVDKHINQVDKEFSFVDLRKTKKELKEKFKLIKTFIDDNQVASNVDSQVILVDDKHIPVPEHKANLLHDQEPFNGLNQLPDAVLDRFCLEILPKIHHKIEWLDVESSSIERILLLTNYSNLNGLRLYDLTSERARDFFTDDNVQLLDLPDELILIIMNKVKSNVLLLCSIIDIGNNRLEQLALDKCHSIDLTIDYFQSPFESLMTRFYSHVMYRIINNIQSLTLTIRQIPDIVSYVEKNSNGILPNLTHLKIMIGRQAHRTGTPYTLDASSKLLSIF</sequence>
<dbReference type="InterPro" id="IPR003100">
    <property type="entry name" value="PAZ_dom"/>
</dbReference>
<dbReference type="SMART" id="SM00320">
    <property type="entry name" value="WD40"/>
    <property type="match status" value="4"/>
</dbReference>
<dbReference type="Gene3D" id="2.130.10.10">
    <property type="entry name" value="YVTN repeat-like/Quinoprotein amine dehydrogenase"/>
    <property type="match status" value="1"/>
</dbReference>
<comment type="caution">
    <text evidence="6">The sequence shown here is derived from an EMBL/GenBank/DDBJ whole genome shotgun (WGS) entry which is preliminary data.</text>
</comment>
<dbReference type="SUPFAM" id="SSF50978">
    <property type="entry name" value="WD40 repeat-like"/>
    <property type="match status" value="1"/>
</dbReference>
<dbReference type="InterPro" id="IPR015943">
    <property type="entry name" value="WD40/YVTN_repeat-like_dom_sf"/>
</dbReference>
<name>A0A814MBM1_9BILA</name>
<dbReference type="InterPro" id="IPR032474">
    <property type="entry name" value="Argonaute_N"/>
</dbReference>
<dbReference type="PROSITE" id="PS50294">
    <property type="entry name" value="WD_REPEATS_REGION"/>
    <property type="match status" value="1"/>
</dbReference>
<dbReference type="Pfam" id="PF02171">
    <property type="entry name" value="Piwi"/>
    <property type="match status" value="1"/>
</dbReference>
<dbReference type="Pfam" id="PF16486">
    <property type="entry name" value="ArgoN"/>
    <property type="match status" value="1"/>
</dbReference>
<dbReference type="SMART" id="SM01163">
    <property type="entry name" value="DUF1785"/>
    <property type="match status" value="1"/>
</dbReference>
<dbReference type="Gene3D" id="3.30.420.10">
    <property type="entry name" value="Ribonuclease H-like superfamily/Ribonuclease H"/>
    <property type="match status" value="1"/>
</dbReference>
<feature type="domain" description="Piwi" evidence="4">
    <location>
        <begin position="579"/>
        <end position="888"/>
    </location>
</feature>
<dbReference type="Pfam" id="PF02170">
    <property type="entry name" value="PAZ"/>
    <property type="match status" value="1"/>
</dbReference>
<dbReference type="GO" id="GO:0003723">
    <property type="term" value="F:RNA binding"/>
    <property type="evidence" value="ECO:0007669"/>
    <property type="project" value="InterPro"/>
</dbReference>
<evidence type="ECO:0000313" key="7">
    <source>
        <dbReference type="Proteomes" id="UP000663870"/>
    </source>
</evidence>
<dbReference type="Gene3D" id="3.40.50.2300">
    <property type="match status" value="1"/>
</dbReference>
<evidence type="ECO:0000313" key="6">
    <source>
        <dbReference type="EMBL" id="CAF1077147.1"/>
    </source>
</evidence>
<dbReference type="InterPro" id="IPR036085">
    <property type="entry name" value="PAZ_dom_sf"/>
</dbReference>
<dbReference type="InterPro" id="IPR036397">
    <property type="entry name" value="RNaseH_sf"/>
</dbReference>
<dbReference type="InterPro" id="IPR001680">
    <property type="entry name" value="WD40_rpt"/>
</dbReference>
<dbReference type="PROSITE" id="PS50822">
    <property type="entry name" value="PIWI"/>
    <property type="match status" value="1"/>
</dbReference>
<dbReference type="EMBL" id="CAJNOH010000227">
    <property type="protein sequence ID" value="CAF0955470.1"/>
    <property type="molecule type" value="Genomic_DNA"/>
</dbReference>
<dbReference type="SMART" id="SM00950">
    <property type="entry name" value="Piwi"/>
    <property type="match status" value="1"/>
</dbReference>
<proteinExistence type="predicted"/>
<evidence type="ECO:0000256" key="2">
    <source>
        <dbReference type="SAM" id="MobiDB-lite"/>
    </source>
</evidence>
<feature type="compositionally biased region" description="Polar residues" evidence="2">
    <location>
        <begin position="7"/>
        <end position="37"/>
    </location>
</feature>
<dbReference type="Gene3D" id="2.170.260.10">
    <property type="entry name" value="paz domain"/>
    <property type="match status" value="1"/>
</dbReference>
<dbReference type="Pfam" id="PF16488">
    <property type="entry name" value="ArgoL2"/>
    <property type="match status" value="1"/>
</dbReference>
<evidence type="ECO:0000313" key="5">
    <source>
        <dbReference type="EMBL" id="CAF0955470.1"/>
    </source>
</evidence>
<dbReference type="Pfam" id="PF24817">
    <property type="entry name" value="WD40_WDHD1_1st"/>
    <property type="match status" value="1"/>
</dbReference>
<evidence type="ECO:0000259" key="3">
    <source>
        <dbReference type="PROSITE" id="PS50821"/>
    </source>
</evidence>
<dbReference type="PANTHER" id="PTHR22891">
    <property type="entry name" value="EUKARYOTIC TRANSLATION INITIATION FACTOR 2C"/>
    <property type="match status" value="1"/>
</dbReference>
<keyword evidence="7" id="KW-1185">Reference proteome</keyword>
<dbReference type="InterPro" id="IPR014811">
    <property type="entry name" value="ArgoL1"/>
</dbReference>
<evidence type="ECO:0000259" key="4">
    <source>
        <dbReference type="PROSITE" id="PS50822"/>
    </source>
</evidence>
<dbReference type="Proteomes" id="UP000663854">
    <property type="component" value="Unassembled WGS sequence"/>
</dbReference>
<dbReference type="Proteomes" id="UP000663870">
    <property type="component" value="Unassembled WGS sequence"/>
</dbReference>
<feature type="compositionally biased region" description="Polar residues" evidence="2">
    <location>
        <begin position="50"/>
        <end position="65"/>
    </location>
</feature>
<dbReference type="InterPro" id="IPR036322">
    <property type="entry name" value="WD40_repeat_dom_sf"/>
</dbReference>
<organism evidence="6 7">
    <name type="scientific">Rotaria sordida</name>
    <dbReference type="NCBI Taxonomy" id="392033"/>
    <lineage>
        <taxon>Eukaryota</taxon>
        <taxon>Metazoa</taxon>
        <taxon>Spiralia</taxon>
        <taxon>Gnathifera</taxon>
        <taxon>Rotifera</taxon>
        <taxon>Eurotatoria</taxon>
        <taxon>Bdelloidea</taxon>
        <taxon>Philodinida</taxon>
        <taxon>Philodinidae</taxon>
        <taxon>Rotaria</taxon>
    </lineage>
</organism>
<dbReference type="InterPro" id="IPR057646">
    <property type="entry name" value="WD40_WDHD1_1st"/>
</dbReference>
<dbReference type="Pfam" id="PF08699">
    <property type="entry name" value="ArgoL1"/>
    <property type="match status" value="1"/>
</dbReference>
<dbReference type="PROSITE" id="PS50821">
    <property type="entry name" value="PAZ"/>
    <property type="match status" value="1"/>
</dbReference>